<comment type="subunit">
    <text evidence="11">Homohexamer or homoheptamer. Organized in a ring with a central cavity.</text>
</comment>
<dbReference type="GO" id="GO:0034599">
    <property type="term" value="P:cellular response to oxidative stress"/>
    <property type="evidence" value="ECO:0007669"/>
    <property type="project" value="UniProtKB-UniRule"/>
</dbReference>
<evidence type="ECO:0000259" key="19">
    <source>
        <dbReference type="PROSITE" id="PS51787"/>
    </source>
</evidence>
<dbReference type="SMART" id="SM00464">
    <property type="entry name" value="LON"/>
    <property type="match status" value="1"/>
</dbReference>
<dbReference type="InterPro" id="IPR003593">
    <property type="entry name" value="AAA+_ATPase"/>
</dbReference>
<dbReference type="GO" id="GO:0004176">
    <property type="term" value="F:ATP-dependent peptidase activity"/>
    <property type="evidence" value="ECO:0007669"/>
    <property type="project" value="UniProtKB-UniRule"/>
</dbReference>
<dbReference type="FunFam" id="1.20.58.1480:FF:000002">
    <property type="entry name" value="Lon protease homolog, mitochondrial"/>
    <property type="match status" value="1"/>
</dbReference>
<feature type="region of interest" description="Disordered" evidence="17">
    <location>
        <begin position="189"/>
        <end position="226"/>
    </location>
</feature>
<dbReference type="Gene3D" id="3.30.230.10">
    <property type="match status" value="1"/>
</dbReference>
<proteinExistence type="inferred from homology"/>
<gene>
    <name evidence="11 20" type="primary">LONP1</name>
    <name evidence="20" type="synonym">lonp1</name>
</gene>
<dbReference type="InterPro" id="IPR003111">
    <property type="entry name" value="Lon_prtase_N"/>
</dbReference>
<dbReference type="EC" id="3.4.21.53" evidence="11"/>
<dbReference type="InterPro" id="IPR008269">
    <property type="entry name" value="Lon_proteolytic"/>
</dbReference>
<evidence type="ECO:0000256" key="3">
    <source>
        <dbReference type="ARBA" id="ARBA00022741"/>
    </source>
</evidence>
<dbReference type="InterPro" id="IPR027065">
    <property type="entry name" value="Lon_Prtase"/>
</dbReference>
<evidence type="ECO:0000256" key="11">
    <source>
        <dbReference type="HAMAP-Rule" id="MF_03120"/>
    </source>
</evidence>
<evidence type="ECO:0000256" key="6">
    <source>
        <dbReference type="ARBA" id="ARBA00022840"/>
    </source>
</evidence>
<dbReference type="InterPro" id="IPR014721">
    <property type="entry name" value="Ribsml_uS5_D2-typ_fold_subgr"/>
</dbReference>
<keyword evidence="8 11" id="KW-0238">DNA-binding</keyword>
<dbReference type="Pfam" id="PF02190">
    <property type="entry name" value="LON_substr_bdg"/>
    <property type="match status" value="1"/>
</dbReference>
<sequence>SLRPLKSYAPHRWMRAGAVLRGQTDLLTPTSRPHMIQGRMFGNRASGAGFSGEDGGDSAGSGGEESGGDGGMPYSGPQMTALTPMMVPEVFPNVPLIAVSRNPVFPRFIKIIEVKNKELMELLRRKVRLAQPYAGVFLKRDDSNESDVVESLDAVYSTGTFVQIHEMQDLGDKLRMIVMGHRRIRITRQLEVEPEEPESHSKPPPRRKAKRSRKDQPADLSPELQPLPSSNILMVEVDNVQHEQFTVTEEVKALTAEIVKTIRDIIALNPLYRESVLQMMQAGQRVVDNPIYLSDMGAALTGAESHELQDVLEEINIPKRLYKALSLLKKEYELSKLQQRLGREVEEKIKQTHRKYLLQEQLKIIKKELGLEKEDKEAIEEKFRERLKDRTVPQHIMDVINEELNKLGLLDNHSSEFNVTRNYLDWLTSMPWGTNSEENLSLERAKAVLEEDHYGMDDVKKRILEFIAVSQLRGSTQGKILCFYGPPGVGKTSIARSIARALNRQYFRFSVGGMTDVAEIKGHRRTYVGAMPGKIIQCLKKTKTENPLVLIDEVDKMGRGYQGDPSSALLELLDPEQNANFLDHYLDVPVDLSKVLFICTANVTDTIPEPLRDRMEMINVSGYVAQEKLAIAERYLVPQLRSLCGLTDEKASISSDALSLLIRQYCRESGVRNLQKQVEKVFRKVAFSIVSSEQTTVTVTPDNLQDYVGKPIFTVDRMYEVTPPGVVMGLAWTALGGSTLFIETSLRRPSGTDLKGEGSLEVTGQLGDVMKESAKIASTFARAFLMTQEPENHFLVNSHLHLHVPEGATPKDGPSAGCTIVTALLSLATNQPVRQNVAMTGEVSLTGKILPVGGIKEKTIAARRAGVTCIILPAENRKDFSDLPDYITQGLEVHFVDHYSQIYPIVFPQNLS</sequence>
<dbReference type="PANTHER" id="PTHR43718">
    <property type="entry name" value="LON PROTEASE"/>
    <property type="match status" value="1"/>
</dbReference>
<dbReference type="PANTHER" id="PTHR43718:SF2">
    <property type="entry name" value="LON PROTEASE HOMOLOG, MITOCHONDRIAL"/>
    <property type="match status" value="1"/>
</dbReference>
<dbReference type="FunFam" id="1.20.5.5270:FF:000001">
    <property type="entry name" value="Lon protease homolog, mitochondrial"/>
    <property type="match status" value="1"/>
</dbReference>
<dbReference type="GO" id="GO:0016887">
    <property type="term" value="F:ATP hydrolysis activity"/>
    <property type="evidence" value="ECO:0007669"/>
    <property type="project" value="UniProtKB-UniRule"/>
</dbReference>
<dbReference type="GO" id="GO:0043565">
    <property type="term" value="F:sequence-specific DNA binding"/>
    <property type="evidence" value="ECO:0007669"/>
    <property type="project" value="UniProtKB-UniRule"/>
</dbReference>
<name>A0A4W6BU75_LATCA</name>
<dbReference type="InterPro" id="IPR004815">
    <property type="entry name" value="Lon_bac/euk-typ"/>
</dbReference>
<comment type="function">
    <text evidence="11">ATP-dependent serine protease that mediates the selective degradation of misfolded, unassembled or oxidatively damaged polypeptides as well as certain short-lived regulatory proteins in the mitochondrial matrix. May also have a chaperone function in the assembly of inner membrane protein complexes. Participates in the regulation of mitochondrial gene expression and in the maintenance of the integrity of the mitochondrial genome. Binds to mitochondrial DNA in a site-specific manner.</text>
</comment>
<evidence type="ECO:0000313" key="20">
    <source>
        <dbReference type="Ensembl" id="ENSLCAP00010003012.1"/>
    </source>
</evidence>
<dbReference type="InterPro" id="IPR054594">
    <property type="entry name" value="Lon_lid"/>
</dbReference>
<keyword evidence="21" id="KW-1185">Reference proteome</keyword>
<dbReference type="Gene3D" id="3.40.50.300">
    <property type="entry name" value="P-loop containing nucleotide triphosphate hydrolases"/>
    <property type="match status" value="1"/>
</dbReference>
<dbReference type="NCBIfam" id="TIGR00763">
    <property type="entry name" value="lon"/>
    <property type="match status" value="1"/>
</dbReference>
<dbReference type="InterPro" id="IPR027417">
    <property type="entry name" value="P-loop_NTPase"/>
</dbReference>
<dbReference type="Gene3D" id="1.20.58.1480">
    <property type="match status" value="1"/>
</dbReference>
<dbReference type="Pfam" id="PF05362">
    <property type="entry name" value="Lon_C"/>
    <property type="match status" value="1"/>
</dbReference>
<evidence type="ECO:0000256" key="12">
    <source>
        <dbReference type="PIRNR" id="PIRNR001174"/>
    </source>
</evidence>
<evidence type="ECO:0000256" key="15">
    <source>
        <dbReference type="PROSITE-ProRule" id="PRU01122"/>
    </source>
</evidence>
<dbReference type="GO" id="GO:0005524">
    <property type="term" value="F:ATP binding"/>
    <property type="evidence" value="ECO:0007669"/>
    <property type="project" value="UniProtKB-UniRule"/>
</dbReference>
<evidence type="ECO:0000313" key="21">
    <source>
        <dbReference type="Proteomes" id="UP000314980"/>
    </source>
</evidence>
<dbReference type="GO" id="GO:0004252">
    <property type="term" value="F:serine-type endopeptidase activity"/>
    <property type="evidence" value="ECO:0007669"/>
    <property type="project" value="UniProtKB-UniRule"/>
</dbReference>
<dbReference type="Ensembl" id="ENSLCAT00010003105.1">
    <property type="protein sequence ID" value="ENSLCAP00010003012.1"/>
    <property type="gene ID" value="ENSLCAG00010001556.1"/>
</dbReference>
<dbReference type="Gene3D" id="1.20.5.5270">
    <property type="match status" value="1"/>
</dbReference>
<dbReference type="GO" id="GO:0003697">
    <property type="term" value="F:single-stranded DNA binding"/>
    <property type="evidence" value="ECO:0007669"/>
    <property type="project" value="TreeGrafter"/>
</dbReference>
<dbReference type="GeneTree" id="ENSGT00530000063553"/>
<dbReference type="SUPFAM" id="SSF54211">
    <property type="entry name" value="Ribosomal protein S5 domain 2-like"/>
    <property type="match status" value="1"/>
</dbReference>
<keyword evidence="7" id="KW-0809">Transit peptide</keyword>
<dbReference type="FunFam" id="1.10.8.60:FF:000043">
    <property type="entry name" value="Lon protease homolog, mitochondrial"/>
    <property type="match status" value="1"/>
</dbReference>
<keyword evidence="4 11" id="KW-0378">Hydrolase</keyword>
<protein>
    <recommendedName>
        <fullName evidence="11">Lon protease homolog, mitochondrial</fullName>
        <ecNumber evidence="11">3.4.21.53</ecNumber>
    </recommendedName>
</protein>
<dbReference type="PROSITE" id="PS51787">
    <property type="entry name" value="LON_N"/>
    <property type="match status" value="1"/>
</dbReference>
<evidence type="ECO:0000256" key="9">
    <source>
        <dbReference type="ARBA" id="ARBA00023128"/>
    </source>
</evidence>
<comment type="catalytic activity">
    <reaction evidence="10 11">
        <text>Hydrolysis of proteins in presence of ATP.</text>
        <dbReference type="EC" id="3.4.21.53"/>
    </reaction>
</comment>
<evidence type="ECO:0000256" key="4">
    <source>
        <dbReference type="ARBA" id="ARBA00022801"/>
    </source>
</evidence>
<feature type="active site" evidence="11 13">
    <location>
        <position position="858"/>
    </location>
</feature>
<reference evidence="21" key="1">
    <citation type="submission" date="2015-09" db="EMBL/GenBank/DDBJ databases">
        <authorList>
            <person name="Sai Rama Sridatta P."/>
        </authorList>
    </citation>
    <scope>NUCLEOTIDE SEQUENCE [LARGE SCALE GENOMIC DNA]</scope>
</reference>
<feature type="region of interest" description="Disordered" evidence="17">
    <location>
        <begin position="28"/>
        <end position="79"/>
    </location>
</feature>
<dbReference type="InterPro" id="IPR020568">
    <property type="entry name" value="Ribosomal_Su5_D2-typ_SF"/>
</dbReference>
<evidence type="ECO:0000256" key="7">
    <source>
        <dbReference type="ARBA" id="ARBA00022946"/>
    </source>
</evidence>
<dbReference type="PROSITE" id="PS01046">
    <property type="entry name" value="LON_SER"/>
    <property type="match status" value="1"/>
</dbReference>
<dbReference type="InterPro" id="IPR027503">
    <property type="entry name" value="Lonm_euk"/>
</dbReference>
<dbReference type="InterPro" id="IPR046336">
    <property type="entry name" value="Lon_prtase_N_sf"/>
</dbReference>
<dbReference type="GO" id="GO:0006515">
    <property type="term" value="P:protein quality control for misfolded or incompletely synthesized proteins"/>
    <property type="evidence" value="ECO:0007669"/>
    <property type="project" value="UniProtKB-UniRule"/>
</dbReference>
<keyword evidence="5 11" id="KW-0720">Serine protease</keyword>
<dbReference type="CDD" id="cd19500">
    <property type="entry name" value="RecA-like_Lon"/>
    <property type="match status" value="1"/>
</dbReference>
<feature type="compositionally biased region" description="Gly residues" evidence="17">
    <location>
        <begin position="49"/>
        <end position="73"/>
    </location>
</feature>
<dbReference type="PRINTS" id="PR00830">
    <property type="entry name" value="ENDOLAPTASE"/>
</dbReference>
<reference evidence="20" key="3">
    <citation type="submission" date="2025-09" db="UniProtKB">
        <authorList>
            <consortium name="Ensembl"/>
        </authorList>
    </citation>
    <scope>IDENTIFICATION</scope>
</reference>
<dbReference type="InterPro" id="IPR008268">
    <property type="entry name" value="Peptidase_S16_AS"/>
</dbReference>
<evidence type="ECO:0000256" key="16">
    <source>
        <dbReference type="RuleBase" id="RU000591"/>
    </source>
</evidence>
<accession>A0A4W6BU75</accession>
<dbReference type="GO" id="GO:0070407">
    <property type="term" value="P:oxidation-dependent protein catabolic process"/>
    <property type="evidence" value="ECO:0007669"/>
    <property type="project" value="UniProtKB-UniRule"/>
</dbReference>
<dbReference type="GO" id="GO:0051131">
    <property type="term" value="P:chaperone-mediated protein complex assembly"/>
    <property type="evidence" value="ECO:0007669"/>
    <property type="project" value="UniProtKB-UniRule"/>
</dbReference>
<dbReference type="Pfam" id="PF00004">
    <property type="entry name" value="AAA"/>
    <property type="match status" value="1"/>
</dbReference>
<evidence type="ECO:0000256" key="14">
    <source>
        <dbReference type="PIRSR" id="PIRSR001174-2"/>
    </source>
</evidence>
<dbReference type="HAMAP" id="MF_03120">
    <property type="entry name" value="lonm_euk"/>
    <property type="match status" value="1"/>
</dbReference>
<feature type="active site" evidence="11 13">
    <location>
        <position position="815"/>
    </location>
</feature>
<evidence type="ECO:0000256" key="1">
    <source>
        <dbReference type="ARBA" id="ARBA00004305"/>
    </source>
</evidence>
<dbReference type="SMART" id="SM00382">
    <property type="entry name" value="AAA"/>
    <property type="match status" value="1"/>
</dbReference>
<evidence type="ECO:0000256" key="2">
    <source>
        <dbReference type="ARBA" id="ARBA00022670"/>
    </source>
</evidence>
<dbReference type="FunFam" id="3.40.50.300:FF:000021">
    <property type="entry name" value="Lon protease homolog"/>
    <property type="match status" value="1"/>
</dbReference>
<dbReference type="FunFam" id="3.30.230.10:FF:000015">
    <property type="entry name" value="Lon protease homolog, mitochondrial"/>
    <property type="match status" value="1"/>
</dbReference>
<evidence type="ECO:0000256" key="13">
    <source>
        <dbReference type="PIRSR" id="PIRSR001174-1"/>
    </source>
</evidence>
<dbReference type="SUPFAM" id="SSF88697">
    <property type="entry name" value="PUA domain-like"/>
    <property type="match status" value="1"/>
</dbReference>
<evidence type="ECO:0000256" key="8">
    <source>
        <dbReference type="ARBA" id="ARBA00023125"/>
    </source>
</evidence>
<reference evidence="20" key="2">
    <citation type="submission" date="2025-08" db="UniProtKB">
        <authorList>
            <consortium name="Ensembl"/>
        </authorList>
    </citation>
    <scope>IDENTIFICATION</scope>
</reference>
<dbReference type="FunFam" id="2.30.130.40:FF:000004">
    <property type="entry name" value="Lon protease homolog, mitochondrial"/>
    <property type="match status" value="1"/>
</dbReference>
<keyword evidence="9 11" id="KW-0496">Mitochondrion</keyword>
<organism evidence="20 21">
    <name type="scientific">Lates calcarifer</name>
    <name type="common">Barramundi</name>
    <name type="synonym">Holocentrus calcarifer</name>
    <dbReference type="NCBI Taxonomy" id="8187"/>
    <lineage>
        <taxon>Eukaryota</taxon>
        <taxon>Metazoa</taxon>
        <taxon>Chordata</taxon>
        <taxon>Craniata</taxon>
        <taxon>Vertebrata</taxon>
        <taxon>Euteleostomi</taxon>
        <taxon>Actinopterygii</taxon>
        <taxon>Neopterygii</taxon>
        <taxon>Teleostei</taxon>
        <taxon>Neoteleostei</taxon>
        <taxon>Acanthomorphata</taxon>
        <taxon>Carangaria</taxon>
        <taxon>Carangaria incertae sedis</taxon>
        <taxon>Centropomidae</taxon>
        <taxon>Lates</taxon>
    </lineage>
</organism>
<feature type="domain" description="Lon N-terminal" evidence="19">
    <location>
        <begin position="94"/>
        <end position="332"/>
    </location>
</feature>
<dbReference type="InterPro" id="IPR003959">
    <property type="entry name" value="ATPase_AAA_core"/>
</dbReference>
<dbReference type="Pfam" id="PF22667">
    <property type="entry name" value="Lon_lid"/>
    <property type="match status" value="1"/>
</dbReference>
<keyword evidence="2 11" id="KW-0645">Protease</keyword>
<comment type="subcellular location">
    <subcellularLocation>
        <location evidence="1 11">Mitochondrion matrix</location>
    </subcellularLocation>
</comment>
<dbReference type="InterPro" id="IPR015947">
    <property type="entry name" value="PUA-like_sf"/>
</dbReference>
<feature type="binding site" evidence="11 14">
    <location>
        <begin position="485"/>
        <end position="492"/>
    </location>
    <ligand>
        <name>ATP</name>
        <dbReference type="ChEBI" id="CHEBI:30616"/>
    </ligand>
</feature>
<dbReference type="AlphaFoldDB" id="A0A4W6BU75"/>
<dbReference type="Proteomes" id="UP000314980">
    <property type="component" value="Unassembled WGS sequence"/>
</dbReference>
<evidence type="ECO:0000256" key="17">
    <source>
        <dbReference type="SAM" id="MobiDB-lite"/>
    </source>
</evidence>
<comment type="similarity">
    <text evidence="11 12 15 16">Belongs to the peptidase S16 family.</text>
</comment>
<feature type="compositionally biased region" description="Basic residues" evidence="17">
    <location>
        <begin position="203"/>
        <end position="213"/>
    </location>
</feature>
<dbReference type="GO" id="GO:0005759">
    <property type="term" value="C:mitochondrial matrix"/>
    <property type="evidence" value="ECO:0007669"/>
    <property type="project" value="UniProtKB-SubCell"/>
</dbReference>
<evidence type="ECO:0000256" key="10">
    <source>
        <dbReference type="ARBA" id="ARBA00050665"/>
    </source>
</evidence>
<dbReference type="PIRSF" id="PIRSF001174">
    <property type="entry name" value="Lon_proteas"/>
    <property type="match status" value="1"/>
</dbReference>
<evidence type="ECO:0000259" key="18">
    <source>
        <dbReference type="PROSITE" id="PS51786"/>
    </source>
</evidence>
<dbReference type="Gene3D" id="1.10.8.60">
    <property type="match status" value="1"/>
</dbReference>
<dbReference type="SUPFAM" id="SSF52540">
    <property type="entry name" value="P-loop containing nucleoside triphosphate hydrolases"/>
    <property type="match status" value="1"/>
</dbReference>
<dbReference type="GO" id="GO:0007005">
    <property type="term" value="P:mitochondrion organization"/>
    <property type="evidence" value="ECO:0007669"/>
    <property type="project" value="TreeGrafter"/>
</dbReference>
<evidence type="ECO:0000256" key="5">
    <source>
        <dbReference type="ARBA" id="ARBA00022825"/>
    </source>
</evidence>
<dbReference type="Gene3D" id="2.30.130.40">
    <property type="entry name" value="LON domain-like"/>
    <property type="match status" value="1"/>
</dbReference>
<keyword evidence="3 11" id="KW-0547">Nucleotide-binding</keyword>
<dbReference type="PROSITE" id="PS51786">
    <property type="entry name" value="LON_PROTEOLYTIC"/>
    <property type="match status" value="1"/>
</dbReference>
<keyword evidence="6 11" id="KW-0067">ATP-binding</keyword>
<feature type="domain" description="Lon proteolytic" evidence="18">
    <location>
        <begin position="721"/>
        <end position="909"/>
    </location>
</feature>